<dbReference type="Pfam" id="PF07224">
    <property type="entry name" value="Chlorophyllase"/>
    <property type="match status" value="1"/>
</dbReference>
<proteinExistence type="predicted"/>
<gene>
    <name evidence="5" type="ORF">Daesc_006162</name>
</gene>
<keyword evidence="3" id="KW-0442">Lipid degradation</keyword>
<keyword evidence="2" id="KW-0378">Hydrolase</keyword>
<evidence type="ECO:0000256" key="3">
    <source>
        <dbReference type="ARBA" id="ARBA00022963"/>
    </source>
</evidence>
<name>A0AAX6MG84_9PEZI</name>
<keyword evidence="6" id="KW-1185">Reference proteome</keyword>
<dbReference type="GO" id="GO:0003847">
    <property type="term" value="F:1-alkyl-2-acetylglycerophosphocholine esterase activity"/>
    <property type="evidence" value="ECO:0007669"/>
    <property type="project" value="UniProtKB-EC"/>
</dbReference>
<dbReference type="EC" id="3.1.1.47" evidence="1"/>
<dbReference type="GO" id="GO:0016042">
    <property type="term" value="P:lipid catabolic process"/>
    <property type="evidence" value="ECO:0007669"/>
    <property type="project" value="UniProtKB-KW"/>
</dbReference>
<dbReference type="InterPro" id="IPR017395">
    <property type="entry name" value="Chlorophyllase-like"/>
</dbReference>
<dbReference type="PANTHER" id="PTHR10272:SF0">
    <property type="entry name" value="PLATELET-ACTIVATING FACTOR ACETYLHYDROLASE"/>
    <property type="match status" value="1"/>
</dbReference>
<dbReference type="EMBL" id="JBANMG010000006">
    <property type="protein sequence ID" value="KAK6951639.1"/>
    <property type="molecule type" value="Genomic_DNA"/>
</dbReference>
<dbReference type="Gene3D" id="3.40.50.1820">
    <property type="entry name" value="alpha/beta hydrolase"/>
    <property type="match status" value="1"/>
</dbReference>
<keyword evidence="4" id="KW-0443">Lipid metabolism</keyword>
<evidence type="ECO:0000256" key="1">
    <source>
        <dbReference type="ARBA" id="ARBA00013201"/>
    </source>
</evidence>
<accession>A0AAX6MG84</accession>
<evidence type="ECO:0000313" key="6">
    <source>
        <dbReference type="Proteomes" id="UP001369815"/>
    </source>
</evidence>
<evidence type="ECO:0000256" key="2">
    <source>
        <dbReference type="ARBA" id="ARBA00022801"/>
    </source>
</evidence>
<dbReference type="Proteomes" id="UP001369815">
    <property type="component" value="Unassembled WGS sequence"/>
</dbReference>
<comment type="caution">
    <text evidence="5">The sequence shown here is derived from an EMBL/GenBank/DDBJ whole genome shotgun (WGS) entry which is preliminary data.</text>
</comment>
<dbReference type="SUPFAM" id="SSF53474">
    <property type="entry name" value="alpha/beta-Hydrolases"/>
    <property type="match status" value="1"/>
</dbReference>
<dbReference type="InterPro" id="IPR029058">
    <property type="entry name" value="AB_hydrolase_fold"/>
</dbReference>
<sequence>MRSHDHRLIGAAKNIPVNPQTPVFSFSPIVLPFSDRPLDLDLKVTAPSTGDALPIILLSHGQGLSNNLNSLEGYTPLAEFWAAHGFVVIQPTHLSSLSITVDAPPKGNEYYWKDRAQDLVRILDNIDTIEAAVPGLKGRLDKTKVAVAGHSLGSWTANLVLGAKNVDPRDGSVFEKFDKRIKVGVVLAGTGNAGSDLSDNGRIMVPFYSADFSEMKTPALVVCGDQDVSPHLTTRGADWHADCYYLSPGPKDLLWIKGAKHGLGGVSGWDAAETQDESPQLLATVQRMTLAYLRSALYGDKSWDEARGALKQLDELGAVESKE</sequence>
<evidence type="ECO:0000313" key="5">
    <source>
        <dbReference type="EMBL" id="KAK6951639.1"/>
    </source>
</evidence>
<reference evidence="5 6" key="1">
    <citation type="journal article" date="2024" name="Front Chem Biol">
        <title>Unveiling the potential of Daldinia eschscholtzii MFLUCC 19-0629 through bioactivity and bioinformatics studies for enhanced sustainable agriculture production.</title>
        <authorList>
            <person name="Brooks S."/>
            <person name="Weaver J.A."/>
            <person name="Klomchit A."/>
            <person name="Alharthi S.A."/>
            <person name="Onlamun T."/>
            <person name="Nurani R."/>
            <person name="Vong T.K."/>
            <person name="Alberti F."/>
            <person name="Greco C."/>
        </authorList>
    </citation>
    <scope>NUCLEOTIDE SEQUENCE [LARGE SCALE GENOMIC DNA]</scope>
    <source>
        <strain evidence="5">MFLUCC 19-0629</strain>
    </source>
</reference>
<dbReference type="PANTHER" id="PTHR10272">
    <property type="entry name" value="PLATELET-ACTIVATING FACTOR ACETYLHYDROLASE"/>
    <property type="match status" value="1"/>
</dbReference>
<protein>
    <recommendedName>
        <fullName evidence="1">1-alkyl-2-acetylglycerophosphocholine esterase</fullName>
        <ecNumber evidence="1">3.1.1.47</ecNumber>
    </recommendedName>
</protein>
<evidence type="ECO:0000256" key="4">
    <source>
        <dbReference type="ARBA" id="ARBA00023098"/>
    </source>
</evidence>
<organism evidence="5 6">
    <name type="scientific">Daldinia eschscholtzii</name>
    <dbReference type="NCBI Taxonomy" id="292717"/>
    <lineage>
        <taxon>Eukaryota</taxon>
        <taxon>Fungi</taxon>
        <taxon>Dikarya</taxon>
        <taxon>Ascomycota</taxon>
        <taxon>Pezizomycotina</taxon>
        <taxon>Sordariomycetes</taxon>
        <taxon>Xylariomycetidae</taxon>
        <taxon>Xylariales</taxon>
        <taxon>Hypoxylaceae</taxon>
        <taxon>Daldinia</taxon>
    </lineage>
</organism>
<dbReference type="AlphaFoldDB" id="A0AAX6MG84"/>